<dbReference type="InterPro" id="IPR017850">
    <property type="entry name" value="Alkaline_phosphatase_core_sf"/>
</dbReference>
<name>A0A9W9YD12_9CNID</name>
<reference evidence="4" key="1">
    <citation type="submission" date="2023-01" db="EMBL/GenBank/DDBJ databases">
        <title>Genome assembly of the deep-sea coral Lophelia pertusa.</title>
        <authorList>
            <person name="Herrera S."/>
            <person name="Cordes E."/>
        </authorList>
    </citation>
    <scope>NUCLEOTIDE SEQUENCE</scope>
    <source>
        <strain evidence="4">USNM1676648</strain>
        <tissue evidence="4">Polyp</tissue>
    </source>
</reference>
<gene>
    <name evidence="4" type="ORF">OS493_014693</name>
</gene>
<dbReference type="EMBL" id="MU827784">
    <property type="protein sequence ID" value="KAJ7334382.1"/>
    <property type="molecule type" value="Genomic_DNA"/>
</dbReference>
<evidence type="ECO:0000256" key="3">
    <source>
        <dbReference type="ARBA" id="ARBA00023180"/>
    </source>
</evidence>
<dbReference type="InterPro" id="IPR047115">
    <property type="entry name" value="ARSB"/>
</dbReference>
<dbReference type="Gene3D" id="3.30.1120.10">
    <property type="match status" value="1"/>
</dbReference>
<accession>A0A9W9YD12</accession>
<evidence type="ECO:0000313" key="4">
    <source>
        <dbReference type="EMBL" id="KAJ7334382.1"/>
    </source>
</evidence>
<protein>
    <submittedName>
        <fullName evidence="4">Uncharacterized protein</fullName>
    </submittedName>
</protein>
<dbReference type="PANTHER" id="PTHR10342:SF274">
    <property type="entry name" value="ARYLSULFATASE B"/>
    <property type="match status" value="1"/>
</dbReference>
<evidence type="ECO:0000256" key="2">
    <source>
        <dbReference type="ARBA" id="ARBA00022837"/>
    </source>
</evidence>
<keyword evidence="1" id="KW-0479">Metal-binding</keyword>
<keyword evidence="5" id="KW-1185">Reference proteome</keyword>
<dbReference type="AlphaFoldDB" id="A0A9W9YD12"/>
<dbReference type="Proteomes" id="UP001163046">
    <property type="component" value="Unassembled WGS sequence"/>
</dbReference>
<dbReference type="GO" id="GO:0046872">
    <property type="term" value="F:metal ion binding"/>
    <property type="evidence" value="ECO:0007669"/>
    <property type="project" value="UniProtKB-KW"/>
</dbReference>
<evidence type="ECO:0000256" key="1">
    <source>
        <dbReference type="ARBA" id="ARBA00022723"/>
    </source>
</evidence>
<comment type="caution">
    <text evidence="4">The sequence shown here is derived from an EMBL/GenBank/DDBJ whole genome shotgun (WGS) entry which is preliminary data.</text>
</comment>
<proteinExistence type="predicted"/>
<organism evidence="4 5">
    <name type="scientific">Desmophyllum pertusum</name>
    <dbReference type="NCBI Taxonomy" id="174260"/>
    <lineage>
        <taxon>Eukaryota</taxon>
        <taxon>Metazoa</taxon>
        <taxon>Cnidaria</taxon>
        <taxon>Anthozoa</taxon>
        <taxon>Hexacorallia</taxon>
        <taxon>Scleractinia</taxon>
        <taxon>Caryophylliina</taxon>
        <taxon>Caryophylliidae</taxon>
        <taxon>Desmophyllum</taxon>
    </lineage>
</organism>
<dbReference type="SUPFAM" id="SSF53649">
    <property type="entry name" value="Alkaline phosphatase-like"/>
    <property type="match status" value="1"/>
</dbReference>
<dbReference type="OrthoDB" id="6420441at2759"/>
<keyword evidence="2" id="KW-0106">Calcium</keyword>
<keyword evidence="3" id="KW-0325">Glycoprotein</keyword>
<dbReference type="GO" id="GO:0008484">
    <property type="term" value="F:sulfuric ester hydrolase activity"/>
    <property type="evidence" value="ECO:0007669"/>
    <property type="project" value="InterPro"/>
</dbReference>
<dbReference type="PANTHER" id="PTHR10342">
    <property type="entry name" value="ARYLSULFATASE"/>
    <property type="match status" value="1"/>
</dbReference>
<sequence>MSRVTNEDNSPIPLDGHDVWDTISLGKPSPRTEILLNIDQPGPVPPGPGILGGYTGVALRVGDMKLLMNVPNVTWFKPPEIGGKPEREIALNAVIKNPDADKVDKVVVALYNISADAEEREDLSKKFPDIVKKMQMRVNDYIKSSVKPLYEKSDPEALKTAQKMGYGVLGETEKLTDASNE</sequence>
<evidence type="ECO:0000313" key="5">
    <source>
        <dbReference type="Proteomes" id="UP001163046"/>
    </source>
</evidence>